<evidence type="ECO:0000313" key="2">
    <source>
        <dbReference type="Proteomes" id="UP000610760"/>
    </source>
</evidence>
<dbReference type="RefSeq" id="WP_249294399.1">
    <property type="nucleotide sequence ID" value="NZ_JACRSV010000001.1"/>
</dbReference>
<accession>A0A926E1D1</accession>
<protein>
    <submittedName>
        <fullName evidence="1">DUF4364 family protein</fullName>
    </submittedName>
</protein>
<proteinExistence type="predicted"/>
<dbReference type="InterPro" id="IPR025374">
    <property type="entry name" value="DUF4364"/>
</dbReference>
<comment type="caution">
    <text evidence="1">The sequence shown here is derived from an EMBL/GenBank/DDBJ whole genome shotgun (WGS) entry which is preliminary data.</text>
</comment>
<dbReference type="Proteomes" id="UP000610760">
    <property type="component" value="Unassembled WGS sequence"/>
</dbReference>
<sequence>MSDISENFIAGIAPGGLKEVYEVKILICFLLHSVETPLSSHNISEIFSEDDAVDYFTFATALNELKSSGHLNVRQVGGEERYTLTDLGVETAVNLKQALPSSLREKVVKRGMKLLSKIRRDNEVSTKIVPHQNGYHVICSIHEGELEYLNLSLYAPDGGTAEIIARNFYQNATGIYQGLLDKLVE</sequence>
<dbReference type="Pfam" id="PF14277">
    <property type="entry name" value="DUF4364"/>
    <property type="match status" value="1"/>
</dbReference>
<evidence type="ECO:0000313" key="1">
    <source>
        <dbReference type="EMBL" id="MBC8559506.1"/>
    </source>
</evidence>
<reference evidence="1" key="1">
    <citation type="submission" date="2020-08" db="EMBL/GenBank/DDBJ databases">
        <title>Genome public.</title>
        <authorList>
            <person name="Liu C."/>
            <person name="Sun Q."/>
        </authorList>
    </citation>
    <scope>NUCLEOTIDE SEQUENCE</scope>
    <source>
        <strain evidence="1">NSJ-33</strain>
    </source>
</reference>
<name>A0A926E1D1_9FIRM</name>
<keyword evidence="2" id="KW-1185">Reference proteome</keyword>
<dbReference type="AlphaFoldDB" id="A0A926E1D1"/>
<organism evidence="1 2">
    <name type="scientific">Fumia xinanensis</name>
    <dbReference type="NCBI Taxonomy" id="2763659"/>
    <lineage>
        <taxon>Bacteria</taxon>
        <taxon>Bacillati</taxon>
        <taxon>Bacillota</taxon>
        <taxon>Clostridia</taxon>
        <taxon>Eubacteriales</taxon>
        <taxon>Oscillospiraceae</taxon>
        <taxon>Fumia</taxon>
    </lineage>
</organism>
<gene>
    <name evidence="1" type="ORF">H8710_05400</name>
</gene>
<dbReference type="EMBL" id="JACRSV010000001">
    <property type="protein sequence ID" value="MBC8559506.1"/>
    <property type="molecule type" value="Genomic_DNA"/>
</dbReference>